<gene>
    <name evidence="2" type="ORF">RIMI_LOCUS15360471</name>
</gene>
<feature type="compositionally biased region" description="Polar residues" evidence="1">
    <location>
        <begin position="1"/>
        <end position="15"/>
    </location>
</feature>
<evidence type="ECO:0000256" key="1">
    <source>
        <dbReference type="SAM" id="MobiDB-lite"/>
    </source>
</evidence>
<protein>
    <submittedName>
        <fullName evidence="2">Uncharacterized protein</fullName>
    </submittedName>
</protein>
<evidence type="ECO:0000313" key="3">
    <source>
        <dbReference type="Proteomes" id="UP001176940"/>
    </source>
</evidence>
<reference evidence="2" key="1">
    <citation type="submission" date="2023-07" db="EMBL/GenBank/DDBJ databases">
        <authorList>
            <person name="Stuckert A."/>
        </authorList>
    </citation>
    <scope>NUCLEOTIDE SEQUENCE</scope>
</reference>
<accession>A0ABN9M2C2</accession>
<keyword evidence="3" id="KW-1185">Reference proteome</keyword>
<sequence length="24" mass="2599">MTGKDTTTSISLSGRNQKEIQVCT</sequence>
<name>A0ABN9M2C2_9NEOB</name>
<dbReference type="Proteomes" id="UP001176940">
    <property type="component" value="Unassembled WGS sequence"/>
</dbReference>
<organism evidence="2 3">
    <name type="scientific">Ranitomeya imitator</name>
    <name type="common">mimic poison frog</name>
    <dbReference type="NCBI Taxonomy" id="111125"/>
    <lineage>
        <taxon>Eukaryota</taxon>
        <taxon>Metazoa</taxon>
        <taxon>Chordata</taxon>
        <taxon>Craniata</taxon>
        <taxon>Vertebrata</taxon>
        <taxon>Euteleostomi</taxon>
        <taxon>Amphibia</taxon>
        <taxon>Batrachia</taxon>
        <taxon>Anura</taxon>
        <taxon>Neobatrachia</taxon>
        <taxon>Hyloidea</taxon>
        <taxon>Dendrobatidae</taxon>
        <taxon>Dendrobatinae</taxon>
        <taxon>Ranitomeya</taxon>
    </lineage>
</organism>
<proteinExistence type="predicted"/>
<evidence type="ECO:0000313" key="2">
    <source>
        <dbReference type="EMBL" id="CAJ0956086.1"/>
    </source>
</evidence>
<feature type="region of interest" description="Disordered" evidence="1">
    <location>
        <begin position="1"/>
        <end position="24"/>
    </location>
</feature>
<comment type="caution">
    <text evidence="2">The sequence shown here is derived from an EMBL/GenBank/DDBJ whole genome shotgun (WGS) entry which is preliminary data.</text>
</comment>
<dbReference type="EMBL" id="CAUEEQ010041176">
    <property type="protein sequence ID" value="CAJ0956086.1"/>
    <property type="molecule type" value="Genomic_DNA"/>
</dbReference>